<dbReference type="PROSITE" id="PS50835">
    <property type="entry name" value="IG_LIKE"/>
    <property type="match status" value="1"/>
</dbReference>
<dbReference type="EMBL" id="OC902966">
    <property type="protein sequence ID" value="CAD7649637.1"/>
    <property type="molecule type" value="Genomic_DNA"/>
</dbReference>
<dbReference type="AlphaFoldDB" id="A0A7R9LXA0"/>
<dbReference type="Proteomes" id="UP000759131">
    <property type="component" value="Unassembled WGS sequence"/>
</dbReference>
<organism evidence="2">
    <name type="scientific">Medioppia subpectinata</name>
    <dbReference type="NCBI Taxonomy" id="1979941"/>
    <lineage>
        <taxon>Eukaryota</taxon>
        <taxon>Metazoa</taxon>
        <taxon>Ecdysozoa</taxon>
        <taxon>Arthropoda</taxon>
        <taxon>Chelicerata</taxon>
        <taxon>Arachnida</taxon>
        <taxon>Acari</taxon>
        <taxon>Acariformes</taxon>
        <taxon>Sarcoptiformes</taxon>
        <taxon>Oribatida</taxon>
        <taxon>Brachypylina</taxon>
        <taxon>Oppioidea</taxon>
        <taxon>Oppiidae</taxon>
        <taxon>Medioppia</taxon>
    </lineage>
</organism>
<feature type="non-terminal residue" evidence="2">
    <location>
        <position position="1"/>
    </location>
</feature>
<name>A0A7R9LXA0_9ACAR</name>
<evidence type="ECO:0000313" key="2">
    <source>
        <dbReference type="EMBL" id="CAD7649637.1"/>
    </source>
</evidence>
<accession>A0A7R9LXA0</accession>
<dbReference type="InterPro" id="IPR013783">
    <property type="entry name" value="Ig-like_fold"/>
</dbReference>
<sequence length="97" mass="10975">MKKSLRSAAKMQNIVNCRVCVLVAMVGICLVRSDDTFYFLPKPQDKGVVDGKPVVIECNVADTADSHHISIHWNHNNNPLVYDSRRYQKNGNLVITY</sequence>
<dbReference type="InterPro" id="IPR007110">
    <property type="entry name" value="Ig-like_dom"/>
</dbReference>
<evidence type="ECO:0000313" key="3">
    <source>
        <dbReference type="Proteomes" id="UP000759131"/>
    </source>
</evidence>
<dbReference type="Gene3D" id="2.60.40.10">
    <property type="entry name" value="Immunoglobulins"/>
    <property type="match status" value="1"/>
</dbReference>
<proteinExistence type="predicted"/>
<dbReference type="SUPFAM" id="SSF48726">
    <property type="entry name" value="Immunoglobulin"/>
    <property type="match status" value="1"/>
</dbReference>
<feature type="domain" description="Ig-like" evidence="1">
    <location>
        <begin position="41"/>
        <end position="97"/>
    </location>
</feature>
<gene>
    <name evidence="2" type="ORF">OSB1V03_LOCUS22480</name>
</gene>
<protein>
    <recommendedName>
        <fullName evidence="1">Ig-like domain-containing protein</fullName>
    </recommendedName>
</protein>
<dbReference type="EMBL" id="CAJPIZ010048391">
    <property type="protein sequence ID" value="CAG2122534.1"/>
    <property type="molecule type" value="Genomic_DNA"/>
</dbReference>
<dbReference type="InterPro" id="IPR036179">
    <property type="entry name" value="Ig-like_dom_sf"/>
</dbReference>
<reference evidence="2" key="1">
    <citation type="submission" date="2020-11" db="EMBL/GenBank/DDBJ databases">
        <authorList>
            <person name="Tran Van P."/>
        </authorList>
    </citation>
    <scope>NUCLEOTIDE SEQUENCE</scope>
</reference>
<evidence type="ECO:0000259" key="1">
    <source>
        <dbReference type="PROSITE" id="PS50835"/>
    </source>
</evidence>
<keyword evidence="3" id="KW-1185">Reference proteome</keyword>